<evidence type="ECO:0000313" key="3">
    <source>
        <dbReference type="EMBL" id="WVZ82432.1"/>
    </source>
</evidence>
<dbReference type="Pfam" id="PF12274">
    <property type="entry name" value="DUF3615"/>
    <property type="match status" value="1"/>
</dbReference>
<accession>A0AAQ3U237</accession>
<dbReference type="PANTHER" id="PTHR34710:SF10">
    <property type="entry name" value="EXPRESSED PROTEIN"/>
    <property type="match status" value="1"/>
</dbReference>
<evidence type="ECO:0000313" key="4">
    <source>
        <dbReference type="Proteomes" id="UP001341281"/>
    </source>
</evidence>
<dbReference type="AlphaFoldDB" id="A0AAQ3U237"/>
<dbReference type="PANTHER" id="PTHR34710">
    <property type="entry name" value="OS03G0834100 PROTEIN"/>
    <property type="match status" value="1"/>
</dbReference>
<feature type="region of interest" description="Disordered" evidence="1">
    <location>
        <begin position="40"/>
        <end position="62"/>
    </location>
</feature>
<sequence length="282" mass="32259">MGSAQGYWAFGREPWTAPKLEDLLPDLSLEERLRLQNQLRQRERAQKRYSKDSDPFPTQHSEGQRDYFIIPHVRYALHHYNAKHPGEEFDAVKPLMVSSVGFRGQAWYHINFWARCRKSKKIKRFFAELHYKTMSSSSVCSDLLFPVPGSEKTPSSSSVCPDLPFPIPETEKPASSSSVCSRLPFPAPEADKPPCSSSGLPLRAPVLVPIVEVCTIIEEPLDRYMKSCAFCRGYLDILHPKGRKFVCGNDKDRITQRLSTMQTRHLEMPFTCNWPLPTKEKS</sequence>
<reference evidence="3 4" key="1">
    <citation type="submission" date="2024-02" db="EMBL/GenBank/DDBJ databases">
        <title>High-quality chromosome-scale genome assembly of Pensacola bahiagrass (Paspalum notatum Flugge var. saurae).</title>
        <authorList>
            <person name="Vega J.M."/>
            <person name="Podio M."/>
            <person name="Orjuela J."/>
            <person name="Siena L.A."/>
            <person name="Pessino S.C."/>
            <person name="Combes M.C."/>
            <person name="Mariac C."/>
            <person name="Albertini E."/>
            <person name="Pupilli F."/>
            <person name="Ortiz J.P.A."/>
            <person name="Leblanc O."/>
        </authorList>
    </citation>
    <scope>NUCLEOTIDE SEQUENCE [LARGE SCALE GENOMIC DNA]</scope>
    <source>
        <strain evidence="3">R1</strain>
        <tissue evidence="3">Leaf</tissue>
    </source>
</reference>
<name>A0AAQ3U237_PASNO</name>
<feature type="domain" description="DUF3615" evidence="2">
    <location>
        <begin position="74"/>
        <end position="155"/>
    </location>
</feature>
<keyword evidence="4" id="KW-1185">Reference proteome</keyword>
<protein>
    <recommendedName>
        <fullName evidence="2">DUF3615 domain-containing protein</fullName>
    </recommendedName>
</protein>
<dbReference type="Proteomes" id="UP001341281">
    <property type="component" value="Chromosome 06"/>
</dbReference>
<gene>
    <name evidence="3" type="ORF">U9M48_029696</name>
</gene>
<feature type="compositionally biased region" description="Basic and acidic residues" evidence="1">
    <location>
        <begin position="40"/>
        <end position="54"/>
    </location>
</feature>
<organism evidence="3 4">
    <name type="scientific">Paspalum notatum var. saurae</name>
    <dbReference type="NCBI Taxonomy" id="547442"/>
    <lineage>
        <taxon>Eukaryota</taxon>
        <taxon>Viridiplantae</taxon>
        <taxon>Streptophyta</taxon>
        <taxon>Embryophyta</taxon>
        <taxon>Tracheophyta</taxon>
        <taxon>Spermatophyta</taxon>
        <taxon>Magnoliopsida</taxon>
        <taxon>Liliopsida</taxon>
        <taxon>Poales</taxon>
        <taxon>Poaceae</taxon>
        <taxon>PACMAD clade</taxon>
        <taxon>Panicoideae</taxon>
        <taxon>Andropogonodae</taxon>
        <taxon>Paspaleae</taxon>
        <taxon>Paspalinae</taxon>
        <taxon>Paspalum</taxon>
    </lineage>
</organism>
<dbReference type="EMBL" id="CP144750">
    <property type="protein sequence ID" value="WVZ82432.1"/>
    <property type="molecule type" value="Genomic_DNA"/>
</dbReference>
<dbReference type="InterPro" id="IPR022059">
    <property type="entry name" value="DUF3615"/>
</dbReference>
<evidence type="ECO:0000256" key="1">
    <source>
        <dbReference type="SAM" id="MobiDB-lite"/>
    </source>
</evidence>
<proteinExistence type="predicted"/>
<evidence type="ECO:0000259" key="2">
    <source>
        <dbReference type="Pfam" id="PF12274"/>
    </source>
</evidence>